<keyword evidence="3" id="KW-1185">Reference proteome</keyword>
<dbReference type="Proteomes" id="UP000015106">
    <property type="component" value="Unassembled WGS sequence"/>
</dbReference>
<reference evidence="2" key="2">
    <citation type="submission" date="2022-06" db="UniProtKB">
        <authorList>
            <consortium name="EnsemblPlants"/>
        </authorList>
    </citation>
    <scope>IDENTIFICATION</scope>
</reference>
<dbReference type="Gramene" id="TuG1812S0001029200.01.T01">
    <property type="protein sequence ID" value="TuG1812S0001029200.01.T01"/>
    <property type="gene ID" value="TuG1812S0001029200.01"/>
</dbReference>
<organism evidence="2 3">
    <name type="scientific">Triticum urartu</name>
    <name type="common">Red wild einkorn</name>
    <name type="synonym">Crithodium urartu</name>
    <dbReference type="NCBI Taxonomy" id="4572"/>
    <lineage>
        <taxon>Eukaryota</taxon>
        <taxon>Viridiplantae</taxon>
        <taxon>Streptophyta</taxon>
        <taxon>Embryophyta</taxon>
        <taxon>Tracheophyta</taxon>
        <taxon>Spermatophyta</taxon>
        <taxon>Magnoliopsida</taxon>
        <taxon>Liliopsida</taxon>
        <taxon>Poales</taxon>
        <taxon>Poaceae</taxon>
        <taxon>BOP clade</taxon>
        <taxon>Pooideae</taxon>
        <taxon>Triticodae</taxon>
        <taxon>Triticeae</taxon>
        <taxon>Triticinae</taxon>
        <taxon>Triticum</taxon>
    </lineage>
</organism>
<reference evidence="3" key="1">
    <citation type="journal article" date="2013" name="Nature">
        <title>Draft genome of the wheat A-genome progenitor Triticum urartu.</title>
        <authorList>
            <person name="Ling H.Q."/>
            <person name="Zhao S."/>
            <person name="Liu D."/>
            <person name="Wang J."/>
            <person name="Sun H."/>
            <person name="Zhang C."/>
            <person name="Fan H."/>
            <person name="Li D."/>
            <person name="Dong L."/>
            <person name="Tao Y."/>
            <person name="Gao C."/>
            <person name="Wu H."/>
            <person name="Li Y."/>
            <person name="Cui Y."/>
            <person name="Guo X."/>
            <person name="Zheng S."/>
            <person name="Wang B."/>
            <person name="Yu K."/>
            <person name="Liang Q."/>
            <person name="Yang W."/>
            <person name="Lou X."/>
            <person name="Chen J."/>
            <person name="Feng M."/>
            <person name="Jian J."/>
            <person name="Zhang X."/>
            <person name="Luo G."/>
            <person name="Jiang Y."/>
            <person name="Liu J."/>
            <person name="Wang Z."/>
            <person name="Sha Y."/>
            <person name="Zhang B."/>
            <person name="Wu H."/>
            <person name="Tang D."/>
            <person name="Shen Q."/>
            <person name="Xue P."/>
            <person name="Zou S."/>
            <person name="Wang X."/>
            <person name="Liu X."/>
            <person name="Wang F."/>
            <person name="Yang Y."/>
            <person name="An X."/>
            <person name="Dong Z."/>
            <person name="Zhang K."/>
            <person name="Zhang X."/>
            <person name="Luo M.C."/>
            <person name="Dvorak J."/>
            <person name="Tong Y."/>
            <person name="Wang J."/>
            <person name="Yang H."/>
            <person name="Li Z."/>
            <person name="Wang D."/>
            <person name="Zhang A."/>
            <person name="Wang J."/>
        </authorList>
    </citation>
    <scope>NUCLEOTIDE SEQUENCE</scope>
    <source>
        <strain evidence="3">cv. G1812</strain>
    </source>
</reference>
<feature type="compositionally biased region" description="Low complexity" evidence="1">
    <location>
        <begin position="85"/>
        <end position="97"/>
    </location>
</feature>
<protein>
    <submittedName>
        <fullName evidence="2">Uncharacterized protein</fullName>
    </submittedName>
</protein>
<dbReference type="AlphaFoldDB" id="A0A8R7VHI6"/>
<feature type="region of interest" description="Disordered" evidence="1">
    <location>
        <begin position="76"/>
        <end position="119"/>
    </location>
</feature>
<evidence type="ECO:0000313" key="2">
    <source>
        <dbReference type="EnsemblPlants" id="TuG1812S0001029200.01.T01"/>
    </source>
</evidence>
<proteinExistence type="predicted"/>
<dbReference type="EnsemblPlants" id="TuG1812S0001029200.01.T01">
    <property type="protein sequence ID" value="TuG1812S0001029200.01.T01"/>
    <property type="gene ID" value="TuG1812S0001029200.01"/>
</dbReference>
<evidence type="ECO:0000313" key="3">
    <source>
        <dbReference type="Proteomes" id="UP000015106"/>
    </source>
</evidence>
<evidence type="ECO:0000256" key="1">
    <source>
        <dbReference type="SAM" id="MobiDB-lite"/>
    </source>
</evidence>
<accession>A0A8R7VHI6</accession>
<sequence>MVRNRCARRRISTTLLALRTAAYQATPSGRNATMSTLLPGQALGFPPGGAWGRGKPGALREGPVAPAGVTALVPAKPTGISPVRHTTTAPAAPSHSTNLAAHQHAPPRSLDHHRRLTME</sequence>
<name>A0A8R7VHI6_TRIUA</name>